<evidence type="ECO:0000256" key="4">
    <source>
        <dbReference type="ARBA" id="ARBA00023163"/>
    </source>
</evidence>
<dbReference type="AlphaFoldDB" id="A0A6H0XQV9"/>
<feature type="domain" description="BHLH" evidence="7">
    <location>
        <begin position="104"/>
        <end position="155"/>
    </location>
</feature>
<protein>
    <recommendedName>
        <fullName evidence="7">BHLH domain-containing protein</fullName>
    </recommendedName>
</protein>
<feature type="compositionally biased region" description="Polar residues" evidence="6">
    <location>
        <begin position="80"/>
        <end position="95"/>
    </location>
</feature>
<dbReference type="PANTHER" id="PTHR15741">
    <property type="entry name" value="BASIC HELIX-LOOP-HELIX ZIP TRANSCRIPTION FACTOR"/>
    <property type="match status" value="1"/>
</dbReference>
<keyword evidence="5" id="KW-0539">Nucleus</keyword>
<keyword evidence="3" id="KW-0238">DNA-binding</keyword>
<accession>A0A6H0XQV9</accession>
<proteinExistence type="predicted"/>
<evidence type="ECO:0000313" key="9">
    <source>
        <dbReference type="Proteomes" id="UP000503462"/>
    </source>
</evidence>
<evidence type="ECO:0000256" key="3">
    <source>
        <dbReference type="ARBA" id="ARBA00023125"/>
    </source>
</evidence>
<evidence type="ECO:0000256" key="5">
    <source>
        <dbReference type="ARBA" id="ARBA00023242"/>
    </source>
</evidence>
<evidence type="ECO:0000313" key="8">
    <source>
        <dbReference type="EMBL" id="QIW97027.1"/>
    </source>
</evidence>
<dbReference type="Proteomes" id="UP000503462">
    <property type="component" value="Chromosome 2"/>
</dbReference>
<organism evidence="8 9">
    <name type="scientific">Peltaster fructicola</name>
    <dbReference type="NCBI Taxonomy" id="286661"/>
    <lineage>
        <taxon>Eukaryota</taxon>
        <taxon>Fungi</taxon>
        <taxon>Dikarya</taxon>
        <taxon>Ascomycota</taxon>
        <taxon>Pezizomycotina</taxon>
        <taxon>Dothideomycetes</taxon>
        <taxon>Dothideomycetes incertae sedis</taxon>
        <taxon>Peltaster</taxon>
    </lineage>
</organism>
<dbReference type="PROSITE" id="PS50888">
    <property type="entry name" value="BHLH"/>
    <property type="match status" value="1"/>
</dbReference>
<evidence type="ECO:0000256" key="1">
    <source>
        <dbReference type="ARBA" id="ARBA00004123"/>
    </source>
</evidence>
<dbReference type="Pfam" id="PF00010">
    <property type="entry name" value="HLH"/>
    <property type="match status" value="1"/>
</dbReference>
<keyword evidence="4" id="KW-0804">Transcription</keyword>
<dbReference type="PANTHER" id="PTHR15741:SF39">
    <property type="entry name" value="BHLH TRANSCRIPTION FACTOR (EUROFUNG)"/>
    <property type="match status" value="1"/>
</dbReference>
<evidence type="ECO:0000259" key="7">
    <source>
        <dbReference type="PROSITE" id="PS50888"/>
    </source>
</evidence>
<evidence type="ECO:0000256" key="2">
    <source>
        <dbReference type="ARBA" id="ARBA00023015"/>
    </source>
</evidence>
<name>A0A6H0XQV9_9PEZI</name>
<dbReference type="InterPro" id="IPR036638">
    <property type="entry name" value="HLH_DNA-bd_sf"/>
</dbReference>
<gene>
    <name evidence="8" type="ORF">AMS68_002545</name>
</gene>
<dbReference type="Gene3D" id="4.10.280.10">
    <property type="entry name" value="Helix-loop-helix DNA-binding domain"/>
    <property type="match status" value="1"/>
</dbReference>
<keyword evidence="9" id="KW-1185">Reference proteome</keyword>
<comment type="subcellular location">
    <subcellularLocation>
        <location evidence="1">Nucleus</location>
    </subcellularLocation>
</comment>
<dbReference type="GO" id="GO:0005634">
    <property type="term" value="C:nucleus"/>
    <property type="evidence" value="ECO:0007669"/>
    <property type="project" value="UniProtKB-SubCell"/>
</dbReference>
<dbReference type="EMBL" id="CP051140">
    <property type="protein sequence ID" value="QIW97027.1"/>
    <property type="molecule type" value="Genomic_DNA"/>
</dbReference>
<dbReference type="InterPro" id="IPR052207">
    <property type="entry name" value="Max-like/E-box_TFs"/>
</dbReference>
<dbReference type="InterPro" id="IPR011598">
    <property type="entry name" value="bHLH_dom"/>
</dbReference>
<keyword evidence="2" id="KW-0805">Transcription regulation</keyword>
<evidence type="ECO:0000256" key="6">
    <source>
        <dbReference type="SAM" id="MobiDB-lite"/>
    </source>
</evidence>
<reference evidence="8 9" key="1">
    <citation type="journal article" date="2016" name="Sci. Rep.">
        <title>Peltaster fructicola genome reveals evolution from an invasive phytopathogen to an ectophytic parasite.</title>
        <authorList>
            <person name="Xu C."/>
            <person name="Chen H."/>
            <person name="Gleason M.L."/>
            <person name="Xu J.R."/>
            <person name="Liu H."/>
            <person name="Zhang R."/>
            <person name="Sun G."/>
        </authorList>
    </citation>
    <scope>NUCLEOTIDE SEQUENCE [LARGE SCALE GENOMIC DNA]</scope>
    <source>
        <strain evidence="8 9">LNHT1506</strain>
    </source>
</reference>
<dbReference type="GO" id="GO:0000981">
    <property type="term" value="F:DNA-binding transcription factor activity, RNA polymerase II-specific"/>
    <property type="evidence" value="ECO:0007669"/>
    <property type="project" value="TreeGrafter"/>
</dbReference>
<dbReference type="SUPFAM" id="SSF47459">
    <property type="entry name" value="HLH, helix-loop-helix DNA-binding domain"/>
    <property type="match status" value="1"/>
</dbReference>
<dbReference type="OrthoDB" id="5778525at2759"/>
<sequence>MCLPNAVTACVAAGSVKLLQGRKDCYQEYKRLVTLWSTRLLVTLSTALQRLHITANKPINRISKGHIAFEKQGLPLHTTKMSSSPTNGSSAMNNSERTRLSEKEKKLNHIVSEQKRRQAIRSGFDRLALLIPGMEGQGRSEAVVLEAAVKYDDLSARRKRKLEKLLVNKALTRAEFDAGYDAEAASAKHAAMKAEDSAADD</sequence>
<dbReference type="GO" id="GO:0046983">
    <property type="term" value="F:protein dimerization activity"/>
    <property type="evidence" value="ECO:0007669"/>
    <property type="project" value="InterPro"/>
</dbReference>
<dbReference type="GO" id="GO:0000978">
    <property type="term" value="F:RNA polymerase II cis-regulatory region sequence-specific DNA binding"/>
    <property type="evidence" value="ECO:0007669"/>
    <property type="project" value="TreeGrafter"/>
</dbReference>
<feature type="region of interest" description="Disordered" evidence="6">
    <location>
        <begin position="80"/>
        <end position="104"/>
    </location>
</feature>